<accession>A0ABU4P1K7</accession>
<evidence type="ECO:0000256" key="1">
    <source>
        <dbReference type="SAM" id="Coils"/>
    </source>
</evidence>
<feature type="chain" id="PRO_5047337438" evidence="2">
    <location>
        <begin position="29"/>
        <end position="353"/>
    </location>
</feature>
<dbReference type="GeneID" id="56452788"/>
<proteinExistence type="predicted"/>
<feature type="coiled-coil region" evidence="1">
    <location>
        <begin position="187"/>
        <end position="240"/>
    </location>
</feature>
<protein>
    <submittedName>
        <fullName evidence="3">Uncharacterized protein</fullName>
    </submittedName>
</protein>
<dbReference type="RefSeq" id="WP_059399123.1">
    <property type="nucleotide sequence ID" value="NZ_CP012915.1"/>
</dbReference>
<evidence type="ECO:0000313" key="3">
    <source>
        <dbReference type="EMBL" id="MDX5951628.1"/>
    </source>
</evidence>
<dbReference type="Proteomes" id="UP001277471">
    <property type="component" value="Unassembled WGS sequence"/>
</dbReference>
<evidence type="ECO:0000313" key="4">
    <source>
        <dbReference type="Proteomes" id="UP001277471"/>
    </source>
</evidence>
<keyword evidence="2" id="KW-0732">Signal</keyword>
<sequence>MAAKENSWTATRILGAIALGSAMMLCTAANVSARNYASVGEMIMLCESHGGSDFVSFAQCYTANLREFMPGHANPTLQSIQDEMVAFTEALAAAVSQRRISSRTAKIIFQNARAKFNDIDKKSRSNPAQYNANDLRQTIYGEFNGVLKTYDEAKRLFAATSAEERRCVGDLDAYVQQDKVAALEGNVKECKRQIADRNAALARQEEARLAAEREKARQAEEEARRKMAQQEQLRQEEIARQKRAKEAYERCMADTECRAQKERAQAEWRSMVALGLYPKKTYIRIYGVRQQCETSGNFICMQICNQMADIVDRQVRAMTGTGILASTNLEFKLPGMEEVFAGALKQCIDVSRQ</sequence>
<organism evidence="3 4">
    <name type="scientific">Azospirillum brasilense</name>
    <dbReference type="NCBI Taxonomy" id="192"/>
    <lineage>
        <taxon>Bacteria</taxon>
        <taxon>Pseudomonadati</taxon>
        <taxon>Pseudomonadota</taxon>
        <taxon>Alphaproteobacteria</taxon>
        <taxon>Rhodospirillales</taxon>
        <taxon>Azospirillaceae</taxon>
        <taxon>Azospirillum</taxon>
    </lineage>
</organism>
<dbReference type="EMBL" id="JAWXYC010000003">
    <property type="protein sequence ID" value="MDX5951628.1"/>
    <property type="molecule type" value="Genomic_DNA"/>
</dbReference>
<keyword evidence="1" id="KW-0175">Coiled coil</keyword>
<keyword evidence="4" id="KW-1185">Reference proteome</keyword>
<gene>
    <name evidence="3" type="ORF">SIM66_10540</name>
</gene>
<name>A0ABU4P1K7_AZOBR</name>
<feature type="signal peptide" evidence="2">
    <location>
        <begin position="1"/>
        <end position="28"/>
    </location>
</feature>
<comment type="caution">
    <text evidence="3">The sequence shown here is derived from an EMBL/GenBank/DDBJ whole genome shotgun (WGS) entry which is preliminary data.</text>
</comment>
<reference evidence="3 4" key="1">
    <citation type="submission" date="2023-11" db="EMBL/GenBank/DDBJ databases">
        <title>MicrobeMod: A computational toolkit for identifying prokaryotic methylation and restriction-modification with nanopore sequencing.</title>
        <authorList>
            <person name="Crits-Christoph A."/>
            <person name="Kang S.C."/>
            <person name="Lee H."/>
            <person name="Ostrov N."/>
        </authorList>
    </citation>
    <scope>NUCLEOTIDE SEQUENCE [LARGE SCALE GENOMIC DNA]</scope>
    <source>
        <strain evidence="3 4">ATCC 29145</strain>
    </source>
</reference>
<evidence type="ECO:0000256" key="2">
    <source>
        <dbReference type="SAM" id="SignalP"/>
    </source>
</evidence>